<keyword evidence="4" id="KW-1185">Reference proteome</keyword>
<dbReference type="Proteomes" id="UP000235034">
    <property type="component" value="Unassembled WGS sequence"/>
</dbReference>
<dbReference type="InterPro" id="IPR026881">
    <property type="entry name" value="WYL_dom"/>
</dbReference>
<proteinExistence type="predicted"/>
<accession>A0A2N5J487</accession>
<comment type="caution">
    <text evidence="3">The sequence shown here is derived from an EMBL/GenBank/DDBJ whole genome shotgun (WGS) entry which is preliminary data.</text>
</comment>
<feature type="compositionally biased region" description="Basic and acidic residues" evidence="1">
    <location>
        <begin position="1"/>
        <end position="11"/>
    </location>
</feature>
<feature type="domain" description="WYL" evidence="2">
    <location>
        <begin position="164"/>
        <end position="242"/>
    </location>
</feature>
<dbReference type="PANTHER" id="PTHR34580">
    <property type="match status" value="1"/>
</dbReference>
<dbReference type="InterPro" id="IPR051534">
    <property type="entry name" value="CBASS_pafABC_assoc_protein"/>
</dbReference>
<evidence type="ECO:0000313" key="3">
    <source>
        <dbReference type="EMBL" id="PLS29007.1"/>
    </source>
</evidence>
<evidence type="ECO:0000313" key="4">
    <source>
        <dbReference type="Proteomes" id="UP000235034"/>
    </source>
</evidence>
<dbReference type="GO" id="GO:0003677">
    <property type="term" value="F:DNA binding"/>
    <property type="evidence" value="ECO:0007669"/>
    <property type="project" value="UniProtKB-KW"/>
</dbReference>
<dbReference type="PANTHER" id="PTHR34580:SF1">
    <property type="entry name" value="PROTEIN PAFC"/>
    <property type="match status" value="1"/>
</dbReference>
<dbReference type="Pfam" id="PF13280">
    <property type="entry name" value="WYL"/>
    <property type="match status" value="1"/>
</dbReference>
<gene>
    <name evidence="3" type="ORF">Uis4E_0944</name>
</gene>
<feature type="compositionally biased region" description="Polar residues" evidence="1">
    <location>
        <begin position="13"/>
        <end position="24"/>
    </location>
</feature>
<dbReference type="PROSITE" id="PS52050">
    <property type="entry name" value="WYL"/>
    <property type="match status" value="1"/>
</dbReference>
<reference evidence="3 4" key="1">
    <citation type="submission" date="2017-07" db="EMBL/GenBank/DDBJ databases">
        <title>Bifidobacterium novel species.</title>
        <authorList>
            <person name="Lugli G.A."/>
            <person name="Milani C."/>
            <person name="Duranti S."/>
            <person name="Mangifesta M."/>
        </authorList>
    </citation>
    <scope>NUCLEOTIDE SEQUENCE [LARGE SCALE GENOMIC DNA]</scope>
    <source>
        <strain evidence="3 4">77</strain>
    </source>
</reference>
<dbReference type="AlphaFoldDB" id="A0A2N5J487"/>
<dbReference type="InterPro" id="IPR036388">
    <property type="entry name" value="WH-like_DNA-bd_sf"/>
</dbReference>
<sequence length="381" mass="43023">MSRMADDDPSRASRMSQASRTPRTPTAQIVVEILELLAAHTDREHGLTAAQIAARLGVNEKTVRTHLRAFGDMTPLGRKVGHLGRADLAHAESADPRPGWYIEPVFDTAQMRLLTDGVMLSRPDGEYLRDLIAKIYSFAGRSGQLRGLTRLDTPKNYNTEFLNNIELLNDAIAHERAITFHYCTYDIDGRLVPRRDGDGTIREYHVDPYHLMYKNNLYYLLCHMHVYDGLSYLHVDRIRDLRLDEADHSIVKRLDDFSDEPDRPFDITHHMAQRPYPVNGPAVPISMRITGPLEPLYDWFDDADVTRAGTVTRNGTARPVYEVHVVANERATLWWALQYADGGDIEIIAPSSLRERLREVGARLAATYATTDAADESSPCA</sequence>
<evidence type="ECO:0000256" key="1">
    <source>
        <dbReference type="SAM" id="MobiDB-lite"/>
    </source>
</evidence>
<keyword evidence="3" id="KW-0238">DNA-binding</keyword>
<evidence type="ECO:0000259" key="2">
    <source>
        <dbReference type="Pfam" id="PF13280"/>
    </source>
</evidence>
<organism evidence="3 4">
    <name type="scientific">Bifidobacterium parmae</name>
    <dbReference type="NCBI Taxonomy" id="361854"/>
    <lineage>
        <taxon>Bacteria</taxon>
        <taxon>Bacillati</taxon>
        <taxon>Actinomycetota</taxon>
        <taxon>Actinomycetes</taxon>
        <taxon>Bifidobacteriales</taxon>
        <taxon>Bifidobacteriaceae</taxon>
        <taxon>Bifidobacterium</taxon>
    </lineage>
</organism>
<name>A0A2N5J487_9BIFI</name>
<feature type="region of interest" description="Disordered" evidence="1">
    <location>
        <begin position="1"/>
        <end position="24"/>
    </location>
</feature>
<protein>
    <submittedName>
        <fullName evidence="3">DNA-binding protein</fullName>
    </submittedName>
</protein>
<dbReference type="EMBL" id="NMWT01000010">
    <property type="protein sequence ID" value="PLS29007.1"/>
    <property type="molecule type" value="Genomic_DNA"/>
</dbReference>
<dbReference type="Gene3D" id="1.10.10.10">
    <property type="entry name" value="Winged helix-like DNA-binding domain superfamily/Winged helix DNA-binding domain"/>
    <property type="match status" value="1"/>
</dbReference>